<evidence type="ECO:0000313" key="3">
    <source>
        <dbReference type="Proteomes" id="UP001597468"/>
    </source>
</evidence>
<dbReference type="EMBL" id="JBHULT010000010">
    <property type="protein sequence ID" value="MFD2518717.1"/>
    <property type="molecule type" value="Genomic_DNA"/>
</dbReference>
<dbReference type="PANTHER" id="PTHR41247:SF1">
    <property type="entry name" value="HTH-TYPE TRANSCRIPTIONAL REPRESSOR YCNK"/>
    <property type="match status" value="1"/>
</dbReference>
<evidence type="ECO:0000256" key="1">
    <source>
        <dbReference type="SAM" id="SignalP"/>
    </source>
</evidence>
<dbReference type="SUPFAM" id="SSF160387">
    <property type="entry name" value="NosL/MerB-like"/>
    <property type="match status" value="1"/>
</dbReference>
<accession>A0ABW5J0A1</accession>
<dbReference type="Pfam" id="PF05573">
    <property type="entry name" value="NosL"/>
    <property type="match status" value="1"/>
</dbReference>
<dbReference type="PANTHER" id="PTHR41247">
    <property type="entry name" value="HTH-TYPE TRANSCRIPTIONAL REPRESSOR YCNK"/>
    <property type="match status" value="1"/>
</dbReference>
<name>A0ABW5J0A1_9FLAO</name>
<dbReference type="InterPro" id="IPR008719">
    <property type="entry name" value="N2O_reductase_NosL"/>
</dbReference>
<dbReference type="RefSeq" id="WP_380753333.1">
    <property type="nucleotide sequence ID" value="NZ_JBHULT010000010.1"/>
</dbReference>
<organism evidence="2 3">
    <name type="scientific">Salinimicrobium flavum</name>
    <dbReference type="NCBI Taxonomy" id="1737065"/>
    <lineage>
        <taxon>Bacteria</taxon>
        <taxon>Pseudomonadati</taxon>
        <taxon>Bacteroidota</taxon>
        <taxon>Flavobacteriia</taxon>
        <taxon>Flavobacteriales</taxon>
        <taxon>Flavobacteriaceae</taxon>
        <taxon>Salinimicrobium</taxon>
    </lineage>
</organism>
<comment type="caution">
    <text evidence="2">The sequence shown here is derived from an EMBL/GenBank/DDBJ whole genome shotgun (WGS) entry which is preliminary data.</text>
</comment>
<proteinExistence type="predicted"/>
<keyword evidence="3" id="KW-1185">Reference proteome</keyword>
<protein>
    <submittedName>
        <fullName evidence="2">Nitrous oxide reductase accessory protein NosL</fullName>
    </submittedName>
</protein>
<feature type="chain" id="PRO_5045969302" evidence="1">
    <location>
        <begin position="21"/>
        <end position="146"/>
    </location>
</feature>
<reference evidence="3" key="1">
    <citation type="journal article" date="2019" name="Int. J. Syst. Evol. Microbiol.">
        <title>The Global Catalogue of Microorganisms (GCM) 10K type strain sequencing project: providing services to taxonomists for standard genome sequencing and annotation.</title>
        <authorList>
            <consortium name="The Broad Institute Genomics Platform"/>
            <consortium name="The Broad Institute Genome Sequencing Center for Infectious Disease"/>
            <person name="Wu L."/>
            <person name="Ma J."/>
        </authorList>
    </citation>
    <scope>NUCLEOTIDE SEQUENCE [LARGE SCALE GENOMIC DNA]</scope>
    <source>
        <strain evidence="3">KCTC 42585</strain>
    </source>
</reference>
<feature type="signal peptide" evidence="1">
    <location>
        <begin position="1"/>
        <end position="20"/>
    </location>
</feature>
<evidence type="ECO:0000313" key="2">
    <source>
        <dbReference type="EMBL" id="MFD2518717.1"/>
    </source>
</evidence>
<gene>
    <name evidence="2" type="ORF">ACFSTG_12480</name>
</gene>
<dbReference type="PROSITE" id="PS51257">
    <property type="entry name" value="PROKAR_LIPOPROTEIN"/>
    <property type="match status" value="1"/>
</dbReference>
<dbReference type="Proteomes" id="UP001597468">
    <property type="component" value="Unassembled WGS sequence"/>
</dbReference>
<keyword evidence="1" id="KW-0732">Signal</keyword>
<sequence>MKKVILLLTLLLMVSCSTEPKPIAYGTDACDFCEMTIVSEVFSARAVSTKGKQFKYDAIECMVNDLQQKEVEMAVLQVADFSDPGKMIDVENAFFIINDSINSPMGANLAAVNRKNSNFKETEVHSWDSLLDHFLQKDSPGTNSER</sequence>